<dbReference type="CDD" id="cd04692">
    <property type="entry name" value="NUDIX_Hydrolase"/>
    <property type="match status" value="1"/>
</dbReference>
<dbReference type="InterPro" id="IPR000086">
    <property type="entry name" value="NUDIX_hydrolase_dom"/>
</dbReference>
<protein>
    <submittedName>
        <fullName evidence="3">NUDIX domain-containing protein</fullName>
    </submittedName>
</protein>
<dbReference type="Proteomes" id="UP000823619">
    <property type="component" value="Unassembled WGS sequence"/>
</dbReference>
<comment type="caution">
    <text evidence="3">The sequence shown here is derived from an EMBL/GenBank/DDBJ whole genome shotgun (WGS) entry which is preliminary data.</text>
</comment>
<dbReference type="SUPFAM" id="SSF55811">
    <property type="entry name" value="Nudix"/>
    <property type="match status" value="1"/>
</dbReference>
<sequence>MFELIYPDELAPLIPAADSSTAWARVSGQPGGVPDVSCGPHSGRPEYFPVIAPNGVVIGRASRSYCHSGAKPLHPVVHLHILDREGRLYLQKRSIKKDIQPGKWDTAVGGHVDYGESVIEALYRESSEELGFREYNPVWLRSYEFESEVEKELVNVFAAVGTFSLHPDLDEVDEVRGWTMQEIDENLGKSLFTPNFEGEFMKIRENLLSLL</sequence>
<dbReference type="PROSITE" id="PS00893">
    <property type="entry name" value="NUDIX_BOX"/>
    <property type="match status" value="1"/>
</dbReference>
<dbReference type="PROSITE" id="PS51462">
    <property type="entry name" value="NUDIX"/>
    <property type="match status" value="1"/>
</dbReference>
<dbReference type="AlphaFoldDB" id="A0A9D9EGS2"/>
<dbReference type="Gene3D" id="3.90.79.10">
    <property type="entry name" value="Nucleoside Triphosphate Pyrophosphohydrolase"/>
    <property type="match status" value="1"/>
</dbReference>
<evidence type="ECO:0000256" key="1">
    <source>
        <dbReference type="ARBA" id="ARBA00022801"/>
    </source>
</evidence>
<feature type="domain" description="Nudix hydrolase" evidence="2">
    <location>
        <begin position="72"/>
        <end position="206"/>
    </location>
</feature>
<evidence type="ECO:0000313" key="3">
    <source>
        <dbReference type="EMBL" id="MBO8446075.1"/>
    </source>
</evidence>
<gene>
    <name evidence="3" type="ORF">IAC23_10365</name>
</gene>
<dbReference type="InterPro" id="IPR020084">
    <property type="entry name" value="NUDIX_hydrolase_CS"/>
</dbReference>
<evidence type="ECO:0000259" key="2">
    <source>
        <dbReference type="PROSITE" id="PS51462"/>
    </source>
</evidence>
<name>A0A9D9EGS2_9BACT</name>
<reference evidence="3" key="2">
    <citation type="journal article" date="2021" name="PeerJ">
        <title>Extensive microbial diversity within the chicken gut microbiome revealed by metagenomics and culture.</title>
        <authorList>
            <person name="Gilroy R."/>
            <person name="Ravi A."/>
            <person name="Getino M."/>
            <person name="Pursley I."/>
            <person name="Horton D.L."/>
            <person name="Alikhan N.F."/>
            <person name="Baker D."/>
            <person name="Gharbi K."/>
            <person name="Hall N."/>
            <person name="Watson M."/>
            <person name="Adriaenssens E.M."/>
            <person name="Foster-Nyarko E."/>
            <person name="Jarju S."/>
            <person name="Secka A."/>
            <person name="Antonio M."/>
            <person name="Oren A."/>
            <person name="Chaudhuri R.R."/>
            <person name="La Ragione R."/>
            <person name="Hildebrand F."/>
            <person name="Pallen M.J."/>
        </authorList>
    </citation>
    <scope>NUCLEOTIDE SEQUENCE</scope>
    <source>
        <strain evidence="3">D5-748</strain>
    </source>
</reference>
<organism evidence="3 4">
    <name type="scientific">Candidatus Cryptobacteroides merdavium</name>
    <dbReference type="NCBI Taxonomy" id="2840769"/>
    <lineage>
        <taxon>Bacteria</taxon>
        <taxon>Pseudomonadati</taxon>
        <taxon>Bacteroidota</taxon>
        <taxon>Bacteroidia</taxon>
        <taxon>Bacteroidales</taxon>
        <taxon>Candidatus Cryptobacteroides</taxon>
    </lineage>
</organism>
<proteinExistence type="predicted"/>
<accession>A0A9D9EGS2</accession>
<dbReference type="EMBL" id="JADIMO010000136">
    <property type="protein sequence ID" value="MBO8446075.1"/>
    <property type="molecule type" value="Genomic_DNA"/>
</dbReference>
<dbReference type="PANTHER" id="PTHR10885:SF0">
    <property type="entry name" value="ISOPENTENYL-DIPHOSPHATE DELTA-ISOMERASE"/>
    <property type="match status" value="1"/>
</dbReference>
<evidence type="ECO:0000313" key="4">
    <source>
        <dbReference type="Proteomes" id="UP000823619"/>
    </source>
</evidence>
<dbReference type="PANTHER" id="PTHR10885">
    <property type="entry name" value="ISOPENTENYL-DIPHOSPHATE DELTA-ISOMERASE"/>
    <property type="match status" value="1"/>
</dbReference>
<dbReference type="Pfam" id="PF00293">
    <property type="entry name" value="NUDIX"/>
    <property type="match status" value="1"/>
</dbReference>
<dbReference type="InterPro" id="IPR015797">
    <property type="entry name" value="NUDIX_hydrolase-like_dom_sf"/>
</dbReference>
<keyword evidence="1" id="KW-0378">Hydrolase</keyword>
<reference evidence="3" key="1">
    <citation type="submission" date="2020-10" db="EMBL/GenBank/DDBJ databases">
        <authorList>
            <person name="Gilroy R."/>
        </authorList>
    </citation>
    <scope>NUCLEOTIDE SEQUENCE</scope>
    <source>
        <strain evidence="3">D5-748</strain>
    </source>
</reference>
<dbReference type="GO" id="GO:0016787">
    <property type="term" value="F:hydrolase activity"/>
    <property type="evidence" value="ECO:0007669"/>
    <property type="project" value="UniProtKB-KW"/>
</dbReference>